<dbReference type="HOGENOM" id="CLU_1264528_0_0_2"/>
<comment type="caution">
    <text evidence="1">The sequence shown here is derived from an EMBL/GenBank/DDBJ whole genome shotgun (WGS) entry which is preliminary data.</text>
</comment>
<sequence length="218" mass="24762">MIFQIPADGDFFQIEFTGPQFRDISYDAETGETFKIILEPDSTEDIKIKIPNSFPIKSKMLNGKIYYGEPIAIGNDLELPMKSTDDKCFTYYTITHDNYQRVGIWHTVILSGDIVFVGKQTPENCAGKIKTPYDSPYMQIRSGIYRSTIACNEGLELYLQYDDRAVCLNSSTTDTLLKRGWFTSDPPPCPVDCKCNWIYGSFHDFGTPKQMSYQAACP</sequence>
<dbReference type="EMBL" id="AEGP01000030">
    <property type="protein sequence ID" value="EGG42345.1"/>
    <property type="molecule type" value="Genomic_DNA"/>
</dbReference>
<name>F3KJY1_9ARCH</name>
<organism evidence="1">
    <name type="scientific">Candidatus Nitrosarchaeum limnium SFB1</name>
    <dbReference type="NCBI Taxonomy" id="886738"/>
    <lineage>
        <taxon>Archaea</taxon>
        <taxon>Nitrososphaerota</taxon>
        <taxon>Nitrososphaeria</taxon>
        <taxon>Nitrosopumilales</taxon>
        <taxon>Nitrosopumilaceae</taxon>
        <taxon>Nitrosarchaeum</taxon>
    </lineage>
</organism>
<protein>
    <submittedName>
        <fullName evidence="1">Uncharacterized protein</fullName>
    </submittedName>
</protein>
<dbReference type="Proteomes" id="UP000004348">
    <property type="component" value="Chromosome"/>
</dbReference>
<dbReference type="AlphaFoldDB" id="F3KJY1"/>
<reference evidence="1" key="1">
    <citation type="journal article" date="2011" name="PLoS ONE">
        <title>Genome of a low-salinity ammonia-oxidizing archaeon determined by single-cell and metagenomic analysis.</title>
        <authorList>
            <person name="Blainey P.C."/>
            <person name="Mosier A.C."/>
            <person name="Potanina A."/>
            <person name="Francis C.A."/>
            <person name="Quake S.R."/>
        </authorList>
    </citation>
    <scope>NUCLEOTIDE SEQUENCE [LARGE SCALE GENOMIC DNA]</scope>
    <source>
        <strain evidence="1">SFB1</strain>
    </source>
</reference>
<evidence type="ECO:0000313" key="1">
    <source>
        <dbReference type="EMBL" id="EGG42345.1"/>
    </source>
</evidence>
<gene>
    <name evidence="1" type="ORF">Nlim_0790</name>
</gene>
<proteinExistence type="predicted"/>
<accession>F3KJY1</accession>